<sequence length="113" mass="12954">MLFLIFNIAYPLLQYCLSSSSLSLILFFIIAALIVAGATRSFSSSFVISQLSFPINSLTSPFPLDENPMSPLLLQFVRYLCLNFHSLEDLKLFRLQVRAEPCIYCRRFATYRV</sequence>
<gene>
    <name evidence="2" type="ORF">AVEN_182448_1</name>
</gene>
<accession>A0A4Y2K112</accession>
<keyword evidence="1" id="KW-0812">Transmembrane</keyword>
<name>A0A4Y2K112_ARAVE</name>
<evidence type="ECO:0000256" key="1">
    <source>
        <dbReference type="SAM" id="Phobius"/>
    </source>
</evidence>
<organism evidence="2 3">
    <name type="scientific">Araneus ventricosus</name>
    <name type="common">Orbweaver spider</name>
    <name type="synonym">Epeira ventricosa</name>
    <dbReference type="NCBI Taxonomy" id="182803"/>
    <lineage>
        <taxon>Eukaryota</taxon>
        <taxon>Metazoa</taxon>
        <taxon>Ecdysozoa</taxon>
        <taxon>Arthropoda</taxon>
        <taxon>Chelicerata</taxon>
        <taxon>Arachnida</taxon>
        <taxon>Araneae</taxon>
        <taxon>Araneomorphae</taxon>
        <taxon>Entelegynae</taxon>
        <taxon>Araneoidea</taxon>
        <taxon>Araneidae</taxon>
        <taxon>Araneus</taxon>
    </lineage>
</organism>
<reference evidence="2 3" key="1">
    <citation type="journal article" date="2019" name="Sci. Rep.">
        <title>Orb-weaving spider Araneus ventricosus genome elucidates the spidroin gene catalogue.</title>
        <authorList>
            <person name="Kono N."/>
            <person name="Nakamura H."/>
            <person name="Ohtoshi R."/>
            <person name="Moran D.A.P."/>
            <person name="Shinohara A."/>
            <person name="Yoshida Y."/>
            <person name="Fujiwara M."/>
            <person name="Mori M."/>
            <person name="Tomita M."/>
            <person name="Arakawa K."/>
        </authorList>
    </citation>
    <scope>NUCLEOTIDE SEQUENCE [LARGE SCALE GENOMIC DNA]</scope>
</reference>
<evidence type="ECO:0000313" key="2">
    <source>
        <dbReference type="EMBL" id="GBM95565.1"/>
    </source>
</evidence>
<keyword evidence="3" id="KW-1185">Reference proteome</keyword>
<proteinExistence type="predicted"/>
<evidence type="ECO:0000313" key="3">
    <source>
        <dbReference type="Proteomes" id="UP000499080"/>
    </source>
</evidence>
<dbReference type="Proteomes" id="UP000499080">
    <property type="component" value="Unassembled WGS sequence"/>
</dbReference>
<feature type="transmembrane region" description="Helical" evidence="1">
    <location>
        <begin position="12"/>
        <end position="36"/>
    </location>
</feature>
<dbReference type="EMBL" id="BGPR01004069">
    <property type="protein sequence ID" value="GBM95565.1"/>
    <property type="molecule type" value="Genomic_DNA"/>
</dbReference>
<keyword evidence="1" id="KW-1133">Transmembrane helix</keyword>
<keyword evidence="1" id="KW-0472">Membrane</keyword>
<comment type="caution">
    <text evidence="2">The sequence shown here is derived from an EMBL/GenBank/DDBJ whole genome shotgun (WGS) entry which is preliminary data.</text>
</comment>
<dbReference type="AlphaFoldDB" id="A0A4Y2K112"/>
<protein>
    <submittedName>
        <fullName evidence="2">Uncharacterized protein</fullName>
    </submittedName>
</protein>